<sequence length="224" mass="25264">MRLILPILLMILPFFATSQIDSKSKSFSIPATEVPEETPDVKPILPKPDTKTNNNLGVNIPKPLIDMEFDKKEISMFPEEEFGNPGELYMDKINKSLDDIRGTKEERELRNGSTTDQYFGDFKSSSKKVNVVYRDHGYTDGDLIQVKVNDDIIHPRVYLTGRFKGFTLELKPGFNKIDFLALNQGESGPNTAEFKVIDDQGVVVTHNRWNLATGVKATVIVVKE</sequence>
<reference evidence="3" key="2">
    <citation type="submission" date="2020-09" db="EMBL/GenBank/DDBJ databases">
        <authorList>
            <person name="Sun Q."/>
            <person name="Kim S."/>
        </authorList>
    </citation>
    <scope>NUCLEOTIDE SEQUENCE</scope>
    <source>
        <strain evidence="3">KCTC 12710</strain>
    </source>
</reference>
<gene>
    <name evidence="3" type="ORF">GCM10007028_02710</name>
</gene>
<evidence type="ECO:0000256" key="2">
    <source>
        <dbReference type="SAM" id="SignalP"/>
    </source>
</evidence>
<evidence type="ECO:0008006" key="5">
    <source>
        <dbReference type="Google" id="ProtNLM"/>
    </source>
</evidence>
<feature type="chain" id="PRO_5038023425" description="Secreted protein" evidence="2">
    <location>
        <begin position="19"/>
        <end position="224"/>
    </location>
</feature>
<protein>
    <recommendedName>
        <fullName evidence="5">Secreted protein</fullName>
    </recommendedName>
</protein>
<evidence type="ECO:0000313" key="3">
    <source>
        <dbReference type="EMBL" id="GGZ69204.1"/>
    </source>
</evidence>
<name>A0A918V4N3_9FLAO</name>
<proteinExistence type="predicted"/>
<evidence type="ECO:0000256" key="1">
    <source>
        <dbReference type="SAM" id="MobiDB-lite"/>
    </source>
</evidence>
<dbReference type="Proteomes" id="UP000636004">
    <property type="component" value="Unassembled WGS sequence"/>
</dbReference>
<reference evidence="3" key="1">
    <citation type="journal article" date="2014" name="Int. J. Syst. Evol. Microbiol.">
        <title>Complete genome sequence of Corynebacterium casei LMG S-19264T (=DSM 44701T), isolated from a smear-ripened cheese.</title>
        <authorList>
            <consortium name="US DOE Joint Genome Institute (JGI-PGF)"/>
            <person name="Walter F."/>
            <person name="Albersmeier A."/>
            <person name="Kalinowski J."/>
            <person name="Ruckert C."/>
        </authorList>
    </citation>
    <scope>NUCLEOTIDE SEQUENCE</scope>
    <source>
        <strain evidence="3">KCTC 12710</strain>
    </source>
</reference>
<feature type="signal peptide" evidence="2">
    <location>
        <begin position="1"/>
        <end position="18"/>
    </location>
</feature>
<evidence type="ECO:0000313" key="4">
    <source>
        <dbReference type="Proteomes" id="UP000636004"/>
    </source>
</evidence>
<organism evidence="3 4">
    <name type="scientific">Algibacter mikhailovii</name>
    <dbReference type="NCBI Taxonomy" id="425498"/>
    <lineage>
        <taxon>Bacteria</taxon>
        <taxon>Pseudomonadati</taxon>
        <taxon>Bacteroidota</taxon>
        <taxon>Flavobacteriia</taxon>
        <taxon>Flavobacteriales</taxon>
        <taxon>Flavobacteriaceae</taxon>
        <taxon>Algibacter</taxon>
    </lineage>
</organism>
<dbReference type="RefSeq" id="WP_189358730.1">
    <property type="nucleotide sequence ID" value="NZ_BMWZ01000001.1"/>
</dbReference>
<comment type="caution">
    <text evidence="3">The sequence shown here is derived from an EMBL/GenBank/DDBJ whole genome shotgun (WGS) entry which is preliminary data.</text>
</comment>
<keyword evidence="2" id="KW-0732">Signal</keyword>
<dbReference type="AlphaFoldDB" id="A0A918V4N3"/>
<feature type="region of interest" description="Disordered" evidence="1">
    <location>
        <begin position="31"/>
        <end position="56"/>
    </location>
</feature>
<accession>A0A918V4N3</accession>
<dbReference type="EMBL" id="BMWZ01000001">
    <property type="protein sequence ID" value="GGZ69204.1"/>
    <property type="molecule type" value="Genomic_DNA"/>
</dbReference>
<keyword evidence="4" id="KW-1185">Reference proteome</keyword>